<dbReference type="EMBL" id="MU003793">
    <property type="protein sequence ID" value="KAF2721124.1"/>
    <property type="molecule type" value="Genomic_DNA"/>
</dbReference>
<evidence type="ECO:0000313" key="2">
    <source>
        <dbReference type="Proteomes" id="UP000799441"/>
    </source>
</evidence>
<comment type="caution">
    <text evidence="1">The sequence shown here is derived from an EMBL/GenBank/DDBJ whole genome shotgun (WGS) entry which is preliminary data.</text>
</comment>
<name>A0A9P4UNW3_9PEZI</name>
<dbReference type="Proteomes" id="UP000799441">
    <property type="component" value="Unassembled WGS sequence"/>
</dbReference>
<dbReference type="AlphaFoldDB" id="A0A9P4UNW3"/>
<proteinExistence type="predicted"/>
<keyword evidence="2" id="KW-1185">Reference proteome</keyword>
<sequence>MARTQLAVNPSLIRSEPRLPSPILYFDCIRLQCLGEALPESYVQHVDQRNLKHKYSGNDCHQRTWPQRMCPLAACREDFAVITTCNEGYPHLSGSCDLEFISRFRHGHPITAQAHVRPLPCEMARPTIRRQSCRQIQAIWRSNSTLICAFRPRRSSCRCSLTGRRETLSSSICHRCPVMLSFAICLTQQQTYPSFGSKACRLSHLARDLRR</sequence>
<reference evidence="1" key="1">
    <citation type="journal article" date="2020" name="Stud. Mycol.">
        <title>101 Dothideomycetes genomes: a test case for predicting lifestyles and emergence of pathogens.</title>
        <authorList>
            <person name="Haridas S."/>
            <person name="Albert R."/>
            <person name="Binder M."/>
            <person name="Bloem J."/>
            <person name="Labutti K."/>
            <person name="Salamov A."/>
            <person name="Andreopoulos B."/>
            <person name="Baker S."/>
            <person name="Barry K."/>
            <person name="Bills G."/>
            <person name="Bluhm B."/>
            <person name="Cannon C."/>
            <person name="Castanera R."/>
            <person name="Culley D."/>
            <person name="Daum C."/>
            <person name="Ezra D."/>
            <person name="Gonzalez J."/>
            <person name="Henrissat B."/>
            <person name="Kuo A."/>
            <person name="Liang C."/>
            <person name="Lipzen A."/>
            <person name="Lutzoni F."/>
            <person name="Magnuson J."/>
            <person name="Mondo S."/>
            <person name="Nolan M."/>
            <person name="Ohm R."/>
            <person name="Pangilinan J."/>
            <person name="Park H.-J."/>
            <person name="Ramirez L."/>
            <person name="Alfaro M."/>
            <person name="Sun H."/>
            <person name="Tritt A."/>
            <person name="Yoshinaga Y."/>
            <person name="Zwiers L.-H."/>
            <person name="Turgeon B."/>
            <person name="Goodwin S."/>
            <person name="Spatafora J."/>
            <person name="Crous P."/>
            <person name="Grigoriev I."/>
        </authorList>
    </citation>
    <scope>NUCLEOTIDE SEQUENCE</scope>
    <source>
        <strain evidence="1">CBS 116435</strain>
    </source>
</reference>
<evidence type="ECO:0000313" key="1">
    <source>
        <dbReference type="EMBL" id="KAF2721124.1"/>
    </source>
</evidence>
<organism evidence="1 2">
    <name type="scientific">Polychaeton citri CBS 116435</name>
    <dbReference type="NCBI Taxonomy" id="1314669"/>
    <lineage>
        <taxon>Eukaryota</taxon>
        <taxon>Fungi</taxon>
        <taxon>Dikarya</taxon>
        <taxon>Ascomycota</taxon>
        <taxon>Pezizomycotina</taxon>
        <taxon>Dothideomycetes</taxon>
        <taxon>Dothideomycetidae</taxon>
        <taxon>Capnodiales</taxon>
        <taxon>Capnodiaceae</taxon>
        <taxon>Polychaeton</taxon>
    </lineage>
</organism>
<accession>A0A9P4UNW3</accession>
<protein>
    <submittedName>
        <fullName evidence="1">Uncharacterized protein</fullName>
    </submittedName>
</protein>
<gene>
    <name evidence="1" type="ORF">K431DRAFT_76749</name>
</gene>